<dbReference type="InterPro" id="IPR009078">
    <property type="entry name" value="Ferritin-like_SF"/>
</dbReference>
<protein>
    <submittedName>
        <fullName evidence="1">Dessication-associated protein</fullName>
    </submittedName>
</protein>
<dbReference type="AlphaFoldDB" id="A0A1D7QB86"/>
<dbReference type="Proteomes" id="UP000094313">
    <property type="component" value="Chromosome"/>
</dbReference>
<keyword evidence="2" id="KW-1185">Reference proteome</keyword>
<name>A0A1D7QB86_9SPHI</name>
<organism evidence="1 2">
    <name type="scientific">Pedobacter steynii</name>
    <dbReference type="NCBI Taxonomy" id="430522"/>
    <lineage>
        <taxon>Bacteria</taxon>
        <taxon>Pseudomonadati</taxon>
        <taxon>Bacteroidota</taxon>
        <taxon>Sphingobacteriia</taxon>
        <taxon>Sphingobacteriales</taxon>
        <taxon>Sphingobacteriaceae</taxon>
        <taxon>Pedobacter</taxon>
    </lineage>
</organism>
<evidence type="ECO:0000313" key="1">
    <source>
        <dbReference type="EMBL" id="AOM75849.1"/>
    </source>
</evidence>
<dbReference type="EMBL" id="CP017141">
    <property type="protein sequence ID" value="AOM75849.1"/>
    <property type="molecule type" value="Genomic_DNA"/>
</dbReference>
<dbReference type="OrthoDB" id="954262at2"/>
<evidence type="ECO:0000313" key="2">
    <source>
        <dbReference type="Proteomes" id="UP000094313"/>
    </source>
</evidence>
<gene>
    <name evidence="1" type="ORF">BFS30_00880</name>
</gene>
<dbReference type="Pfam" id="PF13668">
    <property type="entry name" value="Ferritin_2"/>
    <property type="match status" value="1"/>
</dbReference>
<reference evidence="1 2" key="1">
    <citation type="submission" date="2016-08" db="EMBL/GenBank/DDBJ databases">
        <authorList>
            <person name="Seilhamer J.J."/>
        </authorList>
    </citation>
    <scope>NUCLEOTIDE SEQUENCE [LARGE SCALE GENOMIC DNA]</scope>
    <source>
        <strain evidence="1 2">DX4</strain>
    </source>
</reference>
<dbReference type="SUPFAM" id="SSF47240">
    <property type="entry name" value="Ferritin-like"/>
    <property type="match status" value="1"/>
</dbReference>
<accession>A0A1D7QB86</accession>
<sequence>MNIVDILTEIEKVDGEVYERFSPRRTAMKEFFNIGKKISLAAVPMALGSMFTKAYGQSTLPSAVKGVLQFALTLEHFEAAFYTQALKASGGADFPSTAQGASDKTAIGIISGHETAHVNFLKGVIGSDAVVAKPSYDWTASGAFPNPFAIGNYAVFLAVAQALEDTGVRAYKGQAPALVGQGGVLTAALNIHSVEARHAAKIRYMRAQNGFAIKPWITGGNDSGVPNAAAVYAGEELTTQATIQITGINGTAVNAAAASESFDEPLTTQQVLDIVKLFGIS</sequence>
<dbReference type="RefSeq" id="WP_069377547.1">
    <property type="nucleotide sequence ID" value="NZ_CP017141.1"/>
</dbReference>
<dbReference type="KEGG" id="psty:BFS30_00880"/>
<proteinExistence type="predicted"/>